<evidence type="ECO:0000313" key="1">
    <source>
        <dbReference type="EMBL" id="PGT02012.1"/>
    </source>
</evidence>
<dbReference type="AlphaFoldDB" id="A0A2C1DNR0"/>
<evidence type="ECO:0000313" key="2">
    <source>
        <dbReference type="Proteomes" id="UP000225872"/>
    </source>
</evidence>
<proteinExistence type="predicted"/>
<sequence>MQRIFSGHRDESVQKPPVETIEYHLPNEEQVYPCCHGTLHERLHEHLLTRTMLHPATTTTFGQNNDFPSR</sequence>
<reference evidence="1 2" key="1">
    <citation type="submission" date="2017-09" db="EMBL/GenBank/DDBJ databases">
        <title>Large-scale bioinformatics analysis of Bacillus genomes uncovers conserved roles of natural products in bacterial physiology.</title>
        <authorList>
            <consortium name="Agbiome Team Llc"/>
            <person name="Bleich R.M."/>
            <person name="Grubbs K.J."/>
            <person name="Santa Maria K.C."/>
            <person name="Allen S.E."/>
            <person name="Farag S."/>
            <person name="Shank E.A."/>
            <person name="Bowers A."/>
        </authorList>
    </citation>
    <scope>NUCLEOTIDE SEQUENCE [LARGE SCALE GENOMIC DNA]</scope>
    <source>
        <strain evidence="1 2">AFS041432</strain>
    </source>
</reference>
<gene>
    <name evidence="1" type="ORF">COD09_13580</name>
</gene>
<accession>A0A2C1DNR0</accession>
<dbReference type="EMBL" id="NULO01000041">
    <property type="protein sequence ID" value="PGT02012.1"/>
    <property type="molecule type" value="Genomic_DNA"/>
</dbReference>
<dbReference type="Proteomes" id="UP000225872">
    <property type="component" value="Unassembled WGS sequence"/>
</dbReference>
<organism evidence="1 2">
    <name type="scientific">Bacillus cereus</name>
    <dbReference type="NCBI Taxonomy" id="1396"/>
    <lineage>
        <taxon>Bacteria</taxon>
        <taxon>Bacillati</taxon>
        <taxon>Bacillota</taxon>
        <taxon>Bacilli</taxon>
        <taxon>Bacillales</taxon>
        <taxon>Bacillaceae</taxon>
        <taxon>Bacillus</taxon>
        <taxon>Bacillus cereus group</taxon>
    </lineage>
</organism>
<comment type="caution">
    <text evidence="1">The sequence shown here is derived from an EMBL/GenBank/DDBJ whole genome shotgun (WGS) entry which is preliminary data.</text>
</comment>
<name>A0A2C1DNR0_BACCE</name>
<protein>
    <submittedName>
        <fullName evidence="1">Uncharacterized protein</fullName>
    </submittedName>
</protein>